<dbReference type="AlphaFoldDB" id="A0AAC9FFC0"/>
<dbReference type="Pfam" id="PF21834">
    <property type="entry name" value="DUF6894"/>
    <property type="match status" value="1"/>
</dbReference>
<sequence>MPRYYFHSSSGQRELDDEGVDLPDTAAARVEAARYAGHLLGDNPELINDVDTLRIEVTDEDGCLCCAVLVASVDARRKIERPAPFK</sequence>
<organism evidence="2 3">
    <name type="scientific">Sphingopyxis macrogoltabida</name>
    <name type="common">Sphingomonas macrogoltabidus</name>
    <dbReference type="NCBI Taxonomy" id="33050"/>
    <lineage>
        <taxon>Bacteria</taxon>
        <taxon>Pseudomonadati</taxon>
        <taxon>Pseudomonadota</taxon>
        <taxon>Alphaproteobacteria</taxon>
        <taxon>Sphingomonadales</taxon>
        <taxon>Sphingomonadaceae</taxon>
        <taxon>Sphingopyxis</taxon>
    </lineage>
</organism>
<dbReference type="Proteomes" id="UP000076088">
    <property type="component" value="Chromosome"/>
</dbReference>
<evidence type="ECO:0000313" key="2">
    <source>
        <dbReference type="EMBL" id="AMU88998.1"/>
    </source>
</evidence>
<protein>
    <recommendedName>
        <fullName evidence="1">DUF6894 domain-containing protein</fullName>
    </recommendedName>
</protein>
<reference evidence="3" key="1">
    <citation type="submission" date="2015-11" db="EMBL/GenBank/DDBJ databases">
        <title>Complete genome sequence of a polyethylene-glycol degrader Sphingopyxis macrogoltabida 203N (NBRC 111659).</title>
        <authorList>
            <person name="Yoshiyuki O."/>
            <person name="Shouta N."/>
            <person name="Nagata Y."/>
            <person name="Numata M."/>
            <person name="Tsuchikane K."/>
            <person name="Hosoyama A."/>
            <person name="Yamazoe A."/>
            <person name="Tsuda M."/>
            <person name="Fujita N."/>
            <person name="Kawai F."/>
        </authorList>
    </citation>
    <scope>NUCLEOTIDE SEQUENCE [LARGE SCALE GENOMIC DNA]</scope>
    <source>
        <strain evidence="3">203N</strain>
    </source>
</reference>
<name>A0AAC9FFC0_SPHMC</name>
<dbReference type="KEGG" id="smaz:LH19_11805"/>
<dbReference type="EMBL" id="CP013344">
    <property type="protein sequence ID" value="AMU88998.1"/>
    <property type="molecule type" value="Genomic_DNA"/>
</dbReference>
<feature type="domain" description="DUF6894" evidence="1">
    <location>
        <begin position="3"/>
        <end position="68"/>
    </location>
</feature>
<evidence type="ECO:0000313" key="3">
    <source>
        <dbReference type="Proteomes" id="UP000076088"/>
    </source>
</evidence>
<accession>A0AAC9FFC0</accession>
<dbReference type="RefSeq" id="WP_054728047.1">
    <property type="nucleotide sequence ID" value="NZ_CP009429.1"/>
</dbReference>
<keyword evidence="3" id="KW-1185">Reference proteome</keyword>
<evidence type="ECO:0000259" key="1">
    <source>
        <dbReference type="Pfam" id="PF21834"/>
    </source>
</evidence>
<proteinExistence type="predicted"/>
<dbReference type="InterPro" id="IPR054189">
    <property type="entry name" value="DUF6894"/>
</dbReference>
<gene>
    <name evidence="2" type="ORF">ATM17_08080</name>
</gene>
<reference evidence="2 3" key="2">
    <citation type="journal article" date="2016" name="Genome Announc.">
        <title>Complete Genome Sequence of Sphingopyxis macrogoltabida Strain 203N (NBRC 111659), a Polyethylene Glycol Degrader.</title>
        <authorList>
            <person name="Ohtsubo Y."/>
            <person name="Nonoyama S."/>
            <person name="Nagata Y."/>
            <person name="Numata M."/>
            <person name="Tsuchikane K."/>
            <person name="Hosoyama A."/>
            <person name="Yamazoe A."/>
            <person name="Tsuda M."/>
            <person name="Fujita N."/>
            <person name="Kawai F."/>
        </authorList>
    </citation>
    <scope>NUCLEOTIDE SEQUENCE [LARGE SCALE GENOMIC DNA]</scope>
    <source>
        <strain evidence="2 3">203N</strain>
    </source>
</reference>